<feature type="chain" id="PRO_5002490510" description="DUF4142 domain-containing protein" evidence="1">
    <location>
        <begin position="25"/>
        <end position="71"/>
    </location>
</feature>
<keyword evidence="1" id="KW-0732">Signal</keyword>
<comment type="caution">
    <text evidence="2">The sequence shown here is derived from an EMBL/GenBank/DDBJ whole genome shotgun (WGS) entry which is preliminary data.</text>
</comment>
<keyword evidence="3" id="KW-1185">Reference proteome</keyword>
<organism evidence="2 3">
    <name type="scientific">Robbsia andropogonis</name>
    <dbReference type="NCBI Taxonomy" id="28092"/>
    <lineage>
        <taxon>Bacteria</taxon>
        <taxon>Pseudomonadati</taxon>
        <taxon>Pseudomonadota</taxon>
        <taxon>Betaproteobacteria</taxon>
        <taxon>Burkholderiales</taxon>
        <taxon>Burkholderiaceae</taxon>
        <taxon>Robbsia</taxon>
    </lineage>
</organism>
<name>A0A0F5JT40_9BURK</name>
<reference evidence="2 3" key="1">
    <citation type="submission" date="2015-03" db="EMBL/GenBank/DDBJ databases">
        <title>Draft Genome Sequence of Burkholderia andropogonis type strain ICMP2807, isolated from Sorghum bicolor.</title>
        <authorList>
            <person name="Lopes-Santos L."/>
            <person name="Castro D.B."/>
            <person name="Ottoboni L.M."/>
            <person name="Park D."/>
            <person name="Weirc B.S."/>
            <person name="Destefano S.A."/>
        </authorList>
    </citation>
    <scope>NUCLEOTIDE SEQUENCE [LARGE SCALE GENOMIC DNA]</scope>
    <source>
        <strain evidence="2 3">ICMP2807</strain>
    </source>
</reference>
<feature type="signal peptide" evidence="1">
    <location>
        <begin position="1"/>
        <end position="24"/>
    </location>
</feature>
<dbReference type="AlphaFoldDB" id="A0A0F5JT40"/>
<proteinExistence type="predicted"/>
<sequence length="71" mass="7781">MKRLFLTLLLATPLVCLAKTPACATWPTNMAIASLKNAGITDPTRLDESKTNAVLLASEKTGQDLYRQIYN</sequence>
<accession>A0A0F5JT40</accession>
<evidence type="ECO:0000313" key="2">
    <source>
        <dbReference type="EMBL" id="KKB60834.1"/>
    </source>
</evidence>
<protein>
    <recommendedName>
        <fullName evidence="4">DUF4142 domain-containing protein</fullName>
    </recommendedName>
</protein>
<dbReference type="Proteomes" id="UP000033618">
    <property type="component" value="Unassembled WGS sequence"/>
</dbReference>
<gene>
    <name evidence="2" type="ORF">WM40_26905</name>
</gene>
<evidence type="ECO:0000313" key="3">
    <source>
        <dbReference type="Proteomes" id="UP000033618"/>
    </source>
</evidence>
<feature type="non-terminal residue" evidence="2">
    <location>
        <position position="71"/>
    </location>
</feature>
<evidence type="ECO:0008006" key="4">
    <source>
        <dbReference type="Google" id="ProtNLM"/>
    </source>
</evidence>
<evidence type="ECO:0000256" key="1">
    <source>
        <dbReference type="SAM" id="SignalP"/>
    </source>
</evidence>
<dbReference type="EMBL" id="LAQU01000174">
    <property type="protein sequence ID" value="KKB60834.1"/>
    <property type="molecule type" value="Genomic_DNA"/>
</dbReference>